<feature type="domain" description="Mutator-like transposase" evidence="1">
    <location>
        <begin position="18"/>
        <end position="109"/>
    </location>
</feature>
<reference evidence="2" key="2">
    <citation type="submission" date="2020-06" db="EMBL/GenBank/DDBJ databases">
        <authorList>
            <person name="Sheffer M."/>
        </authorList>
    </citation>
    <scope>NUCLEOTIDE SEQUENCE</scope>
</reference>
<dbReference type="AlphaFoldDB" id="A0A8T0EUD2"/>
<dbReference type="InterPro" id="IPR049012">
    <property type="entry name" value="Mutator_transp_dom"/>
</dbReference>
<dbReference type="Pfam" id="PF20700">
    <property type="entry name" value="Mutator"/>
    <property type="match status" value="1"/>
</dbReference>
<protein>
    <recommendedName>
        <fullName evidence="1">Mutator-like transposase domain-containing protein</fullName>
    </recommendedName>
</protein>
<organism evidence="2 3">
    <name type="scientific">Argiope bruennichi</name>
    <name type="common">Wasp spider</name>
    <name type="synonym">Aranea bruennichi</name>
    <dbReference type="NCBI Taxonomy" id="94029"/>
    <lineage>
        <taxon>Eukaryota</taxon>
        <taxon>Metazoa</taxon>
        <taxon>Ecdysozoa</taxon>
        <taxon>Arthropoda</taxon>
        <taxon>Chelicerata</taxon>
        <taxon>Arachnida</taxon>
        <taxon>Araneae</taxon>
        <taxon>Araneomorphae</taxon>
        <taxon>Entelegynae</taxon>
        <taxon>Araneoidea</taxon>
        <taxon>Araneidae</taxon>
        <taxon>Argiope</taxon>
    </lineage>
</organism>
<proteinExistence type="predicted"/>
<accession>A0A8T0EUD2</accession>
<keyword evidence="3" id="KW-1185">Reference proteome</keyword>
<evidence type="ECO:0000259" key="1">
    <source>
        <dbReference type="Pfam" id="PF20700"/>
    </source>
</evidence>
<reference evidence="2" key="1">
    <citation type="journal article" date="2020" name="bioRxiv">
        <title>Chromosome-level reference genome of the European wasp spider Argiope bruennichi: a resource for studies on range expansion and evolutionary adaptation.</title>
        <authorList>
            <person name="Sheffer M.M."/>
            <person name="Hoppe A."/>
            <person name="Krehenwinkel H."/>
            <person name="Uhl G."/>
            <person name="Kuss A.W."/>
            <person name="Jensen L."/>
            <person name="Jensen C."/>
            <person name="Gillespie R.G."/>
            <person name="Hoff K.J."/>
            <person name="Prost S."/>
        </authorList>
    </citation>
    <scope>NUCLEOTIDE SEQUENCE</scope>
</reference>
<comment type="caution">
    <text evidence="2">The sequence shown here is derived from an EMBL/GenBank/DDBJ whole genome shotgun (WGS) entry which is preliminary data.</text>
</comment>
<sequence>MNIKSRNYCLMYSFKSPIRCIGKGKTAARAFCAVMNLPTPPAKFERFNNSLSSALEKVCFKSMMKAVEGAVSLKDNVRDISVTLDGTWQKRGHSSMNGVITATSLDTGK</sequence>
<evidence type="ECO:0000313" key="3">
    <source>
        <dbReference type="Proteomes" id="UP000807504"/>
    </source>
</evidence>
<dbReference type="EMBL" id="JABXBU010001863">
    <property type="protein sequence ID" value="KAF8781873.1"/>
    <property type="molecule type" value="Genomic_DNA"/>
</dbReference>
<name>A0A8T0EUD2_ARGBR</name>
<evidence type="ECO:0000313" key="2">
    <source>
        <dbReference type="EMBL" id="KAF8781873.1"/>
    </source>
</evidence>
<dbReference type="Proteomes" id="UP000807504">
    <property type="component" value="Unassembled WGS sequence"/>
</dbReference>
<gene>
    <name evidence="2" type="ORF">HNY73_012216</name>
</gene>